<proteinExistence type="predicted"/>
<name>N1UUK1_9MICC</name>
<evidence type="ECO:0000313" key="3">
    <source>
        <dbReference type="Proteomes" id="UP000010729"/>
    </source>
</evidence>
<evidence type="ECO:0000256" key="1">
    <source>
        <dbReference type="SAM" id="Coils"/>
    </source>
</evidence>
<keyword evidence="1" id="KW-0175">Coiled coil</keyword>
<keyword evidence="2" id="KW-0969">Cilium</keyword>
<gene>
    <name evidence="2" type="ORF">D477_011431</name>
</gene>
<keyword evidence="3" id="KW-1185">Reference proteome</keyword>
<comment type="caution">
    <text evidence="2">The sequence shown here is derived from an EMBL/GenBank/DDBJ whole genome shotgun (WGS) entry which is preliminary data.</text>
</comment>
<dbReference type="RefSeq" id="WP_005269119.1">
    <property type="nucleotide sequence ID" value="NZ_ANPE02000133.1"/>
</dbReference>
<dbReference type="Proteomes" id="UP000010729">
    <property type="component" value="Unassembled WGS sequence"/>
</dbReference>
<dbReference type="EMBL" id="ANPE02000133">
    <property type="protein sequence ID" value="EMY34101.1"/>
    <property type="molecule type" value="Genomic_DNA"/>
</dbReference>
<organism evidence="2 3">
    <name type="scientific">Arthrobacter crystallopoietes BAB-32</name>
    <dbReference type="NCBI Taxonomy" id="1246476"/>
    <lineage>
        <taxon>Bacteria</taxon>
        <taxon>Bacillati</taxon>
        <taxon>Actinomycetota</taxon>
        <taxon>Actinomycetes</taxon>
        <taxon>Micrococcales</taxon>
        <taxon>Micrococcaceae</taxon>
        <taxon>Crystallibacter</taxon>
    </lineage>
</organism>
<feature type="coiled-coil region" evidence="1">
    <location>
        <begin position="25"/>
        <end position="100"/>
    </location>
</feature>
<evidence type="ECO:0000313" key="2">
    <source>
        <dbReference type="EMBL" id="EMY34101.1"/>
    </source>
</evidence>
<sequence length="144" mass="15454">MSRTFPLAGLLRLRHLQQDSAAGLLASANNRLASTETKRDRAAAELEASTAEATDAATLAAIAASRAASRSLLHDLDALRQQQRRDAERAQAAFNAARAQSIALEKLEARHAASEAFTFLKAEQGALDEMASVARQRRTEGISQ</sequence>
<dbReference type="AlphaFoldDB" id="N1UUK1"/>
<accession>N1UUK1</accession>
<protein>
    <submittedName>
        <fullName evidence="2">Flagellar export protein FliJ</fullName>
    </submittedName>
</protein>
<dbReference type="Gene3D" id="1.10.287.1700">
    <property type="match status" value="1"/>
</dbReference>
<keyword evidence="2" id="KW-0282">Flagellum</keyword>
<reference evidence="2 3" key="1">
    <citation type="journal article" date="2013" name="Genome Announc.">
        <title>Draft Genome Sequence of Arthrobacter crystallopoietes Strain BAB-32, Revealing Genes for Bioremediation.</title>
        <authorList>
            <person name="Joshi M.N."/>
            <person name="Pandit A.S."/>
            <person name="Sharma A."/>
            <person name="Pandya R.V."/>
            <person name="Desai S.M."/>
            <person name="Saxena A.K."/>
            <person name="Bagatharia S.B."/>
        </authorList>
    </citation>
    <scope>NUCLEOTIDE SEQUENCE [LARGE SCALE GENOMIC DNA]</scope>
    <source>
        <strain evidence="2 3">BAB-32</strain>
    </source>
</reference>
<dbReference type="InterPro" id="IPR053716">
    <property type="entry name" value="Flag_assembly_chemotaxis_eff"/>
</dbReference>
<keyword evidence="2" id="KW-0966">Cell projection</keyword>
<dbReference type="OrthoDB" id="5125557at2"/>